<protein>
    <submittedName>
        <fullName evidence="2">Glycosyltransferase</fullName>
    </submittedName>
</protein>
<organism evidence="2 3">
    <name type="scientific">Micromonospora craniellae</name>
    <dbReference type="NCBI Taxonomy" id="2294034"/>
    <lineage>
        <taxon>Bacteria</taxon>
        <taxon>Bacillati</taxon>
        <taxon>Actinomycetota</taxon>
        <taxon>Actinomycetes</taxon>
        <taxon>Micromonosporales</taxon>
        <taxon>Micromonosporaceae</taxon>
        <taxon>Micromonospora</taxon>
    </lineage>
</organism>
<dbReference type="PANTHER" id="PTHR48050:SF13">
    <property type="entry name" value="STEROL 3-BETA-GLUCOSYLTRANSFERASE UGT80A2"/>
    <property type="match status" value="1"/>
</dbReference>
<name>A0A372FT61_9ACTN</name>
<dbReference type="CDD" id="cd03784">
    <property type="entry name" value="GT1_Gtf-like"/>
    <property type="match status" value="1"/>
</dbReference>
<reference evidence="2 3" key="1">
    <citation type="submission" date="2018-08" db="EMBL/GenBank/DDBJ databases">
        <title>Verrucosispora craniellae sp. nov., isolated from a marine sponge in the South China Sea.</title>
        <authorList>
            <person name="Li L."/>
            <person name="Lin H.W."/>
        </authorList>
    </citation>
    <scope>NUCLEOTIDE SEQUENCE [LARGE SCALE GENOMIC DNA]</scope>
    <source>
        <strain evidence="2 3">LHW63014</strain>
    </source>
</reference>
<dbReference type="Gene3D" id="3.40.50.2000">
    <property type="entry name" value="Glycogen Phosphorylase B"/>
    <property type="match status" value="2"/>
</dbReference>
<dbReference type="Proteomes" id="UP000262621">
    <property type="component" value="Unassembled WGS sequence"/>
</dbReference>
<proteinExistence type="predicted"/>
<evidence type="ECO:0000313" key="2">
    <source>
        <dbReference type="EMBL" id="RFS43766.1"/>
    </source>
</evidence>
<gene>
    <name evidence="2" type="ORF">D0Q02_25865</name>
</gene>
<dbReference type="SUPFAM" id="SSF53756">
    <property type="entry name" value="UDP-Glycosyltransferase/glycogen phosphorylase"/>
    <property type="match status" value="1"/>
</dbReference>
<dbReference type="GO" id="GO:0008194">
    <property type="term" value="F:UDP-glycosyltransferase activity"/>
    <property type="evidence" value="ECO:0007669"/>
    <property type="project" value="InterPro"/>
</dbReference>
<accession>A0A372FT61</accession>
<evidence type="ECO:0000313" key="3">
    <source>
        <dbReference type="Proteomes" id="UP000262621"/>
    </source>
</evidence>
<dbReference type="AlphaFoldDB" id="A0A372FT61"/>
<dbReference type="InterPro" id="IPR050426">
    <property type="entry name" value="Glycosyltransferase_28"/>
</dbReference>
<dbReference type="InterPro" id="IPR002213">
    <property type="entry name" value="UDP_glucos_trans"/>
</dbReference>
<dbReference type="Pfam" id="PF06722">
    <property type="entry name" value="EryCIII-like_C"/>
    <property type="match status" value="1"/>
</dbReference>
<dbReference type="GO" id="GO:0017000">
    <property type="term" value="P:antibiotic biosynthetic process"/>
    <property type="evidence" value="ECO:0007669"/>
    <property type="project" value="UniProtKB-ARBA"/>
</dbReference>
<keyword evidence="2" id="KW-0808">Transferase</keyword>
<feature type="domain" description="Erythromycin biosynthesis protein CIII-like C-terminal" evidence="1">
    <location>
        <begin position="265"/>
        <end position="402"/>
    </location>
</feature>
<evidence type="ECO:0000259" key="1">
    <source>
        <dbReference type="Pfam" id="PF06722"/>
    </source>
</evidence>
<keyword evidence="3" id="KW-1185">Reference proteome</keyword>
<dbReference type="GO" id="GO:0016758">
    <property type="term" value="F:hexosyltransferase activity"/>
    <property type="evidence" value="ECO:0007669"/>
    <property type="project" value="UniProtKB-ARBA"/>
</dbReference>
<dbReference type="PANTHER" id="PTHR48050">
    <property type="entry name" value="STEROL 3-BETA-GLUCOSYLTRANSFERASE"/>
    <property type="match status" value="1"/>
</dbReference>
<dbReference type="EMBL" id="QVFU01000045">
    <property type="protein sequence ID" value="RFS43766.1"/>
    <property type="molecule type" value="Genomic_DNA"/>
</dbReference>
<sequence>MEPADDVPGTSPPSTAQPITEEHIMRLLFSSLPAHDHLLELIPVAEAAKRCGHDVAIAVSGRFAATVEALGIEHITAGPDWVGDFLDSLDGDVLPEEMEDFTQNFMAELFCGEASVAMGKDVARAIADWNPDIVLRDTGELGGYLAAEQAGLPHVTVGVLDFNGMMLGKGVVAALDRRRRQFGLPPDPDGLRQYAYGHLNMLSPIFAPEELELPHVFTVRVDGVRRGEVLPAWVGDLVDDRRPLVYASFGTAASTIPSYGPPLAKVIAGMGAVDANVIVSTGKGLDWHGKEIIEGVPVPENVRVVEWVPQALLMRSIDMLLTHAGPATARQAIVNGVPVVAVPLLFDAFEIANRFEQHGMGVQLDWTTFTPEDVAAATNTVLNDPAYRRAARRLQAKTLTVPPIDDAAVGFLERIHAENAHR</sequence>
<dbReference type="InterPro" id="IPR010610">
    <property type="entry name" value="EryCIII-like_C"/>
</dbReference>
<comment type="caution">
    <text evidence="2">The sequence shown here is derived from an EMBL/GenBank/DDBJ whole genome shotgun (WGS) entry which is preliminary data.</text>
</comment>